<dbReference type="FunFam" id="3.20.20.80:FF:000020">
    <property type="entry name" value="Beta-glucosidase 12"/>
    <property type="match status" value="2"/>
</dbReference>
<protein>
    <submittedName>
        <fullName evidence="5">Beta-glucosidase 12</fullName>
    </submittedName>
</protein>
<dbReference type="GO" id="GO:0005975">
    <property type="term" value="P:carbohydrate metabolic process"/>
    <property type="evidence" value="ECO:0007669"/>
    <property type="project" value="InterPro"/>
</dbReference>
<dbReference type="PRINTS" id="PR00131">
    <property type="entry name" value="GLHYDRLASE1"/>
</dbReference>
<dbReference type="PANTHER" id="PTHR10353:SF137">
    <property type="entry name" value="MYROSINASE 3-RELATED"/>
    <property type="match status" value="1"/>
</dbReference>
<dbReference type="InterPro" id="IPR017853">
    <property type="entry name" value="GH"/>
</dbReference>
<accession>W9QD72</accession>
<dbReference type="InterPro" id="IPR001360">
    <property type="entry name" value="Glyco_hydro_1"/>
</dbReference>
<comment type="similarity">
    <text evidence="1">Belongs to the glycosyl hydrolase 1 family.</text>
</comment>
<dbReference type="Pfam" id="PF00232">
    <property type="entry name" value="Glyco_hydro_1"/>
    <property type="match status" value="3"/>
</dbReference>
<dbReference type="GO" id="GO:0008422">
    <property type="term" value="F:beta-glucosidase activity"/>
    <property type="evidence" value="ECO:0007669"/>
    <property type="project" value="TreeGrafter"/>
</dbReference>
<dbReference type="PROSITE" id="PS00572">
    <property type="entry name" value="GLYCOSYL_HYDROL_F1_1"/>
    <property type="match status" value="2"/>
</dbReference>
<evidence type="ECO:0000313" key="5">
    <source>
        <dbReference type="EMBL" id="EXB28969.1"/>
    </source>
</evidence>
<evidence type="ECO:0000313" key="6">
    <source>
        <dbReference type="Proteomes" id="UP000030645"/>
    </source>
</evidence>
<evidence type="ECO:0000256" key="3">
    <source>
        <dbReference type="ARBA" id="ARBA00023295"/>
    </source>
</evidence>
<evidence type="ECO:0000256" key="2">
    <source>
        <dbReference type="ARBA" id="ARBA00022801"/>
    </source>
</evidence>
<dbReference type="Proteomes" id="UP000030645">
    <property type="component" value="Unassembled WGS sequence"/>
</dbReference>
<dbReference type="eggNOG" id="KOG0626">
    <property type="taxonomic scope" value="Eukaryota"/>
</dbReference>
<dbReference type="InterPro" id="IPR018120">
    <property type="entry name" value="Glyco_hydro_1_AS"/>
</dbReference>
<keyword evidence="2" id="KW-0378">Hydrolase</keyword>
<proteinExistence type="inferred from homology"/>
<dbReference type="EMBL" id="KE343428">
    <property type="protein sequence ID" value="EXB28969.1"/>
    <property type="molecule type" value="Genomic_DNA"/>
</dbReference>
<dbReference type="Gene3D" id="3.20.20.80">
    <property type="entry name" value="Glycosidases"/>
    <property type="match status" value="3"/>
</dbReference>
<sequence length="982" mass="111293">MYVGHTLSVRRSTKANELLSVIFDVEDGRSKDVGPGWVRLNPDDPEDSGIQGRHPLFMDPLANGDYPHSMRSLVGKRLPKFTKEESKLVKGSFDFLGLNYYTTNYAAYASNHNSVNGSYTTDAQANITPQQNGVPIGPKAASEWLYVYPVGIHEIFLYTKRMYYNPLIYITENAPTSSLAQNISRKYDTVFLNRSSFPAGFIFGTGSSAYQEDVRIMKEMNTDAYRFSISWTRLLPNGTINGGVNKEGVKYYNNLINELLAKGLTPFVTIFHWDTPQTLEDQYGGFLSPRIVNHLKDYADLCFKEFGDRVKHWITINEPSIYANNGYVSGIFAPGRCSAWQNANCTGGDSGTEPYIVAHYLILSHAAAVKVYRDKYQASQKGSIGLTTVSDWYVPYSDARHNVNAAKRSVDFSLGWILDPLVYGYYPHTMRVLVGNRLPKFTKKESQLVKGSYDFLGINYYTSSYAAYAPSQNNLQLSYNTDSRANATAVRNGVPIGTQASGSFWLYAYPQGLYDLLMYTRTKYNNPLIYVTENGVSEKNDPTLSLKQALNDTHRIDYHFKHLTKLSEAIRDGVNVKGYFAWSFLDNFEWAWDGTINGGVNKEGVKYYNNLINELLAKGLTPFVTIFHWDTPQTLEDQYGGFLSPRIVNHLKDYADLCFKEFGDRVKHWITINEPSIYANNGYVSGIFAPGRCSARQNANCTGGDSGTEPYIVAHYLILSHAAAVKVYRDKYQASQKGSIGLTTVSDWYVPYSDARHNVNAAKRSVDFSLGWFLDPLVYGYYPHTMRVLVGNRLPKFTKKESQLVKGSYDFLGINYYTSNYAAYAPSHNNLQLSYNTDSRANATAVRNGVPIGTQASGSFWLYVYPQGLYDLLMYTRIKYNNPLIYVTENGVSENNDPTLSLKQALNDTHRIDYHFKHLTKVSEAIRDGVNVKGYFAWSFLDNFEWAWGKTSRFGIYYVDFNNGQKRYPKLSSHWFKKFLKK</sequence>
<dbReference type="STRING" id="981085.W9QD72"/>
<dbReference type="SUPFAM" id="SSF51445">
    <property type="entry name" value="(Trans)glycosidases"/>
    <property type="match status" value="3"/>
</dbReference>
<organism evidence="5 6">
    <name type="scientific">Morus notabilis</name>
    <dbReference type="NCBI Taxonomy" id="981085"/>
    <lineage>
        <taxon>Eukaryota</taxon>
        <taxon>Viridiplantae</taxon>
        <taxon>Streptophyta</taxon>
        <taxon>Embryophyta</taxon>
        <taxon>Tracheophyta</taxon>
        <taxon>Spermatophyta</taxon>
        <taxon>Magnoliopsida</taxon>
        <taxon>eudicotyledons</taxon>
        <taxon>Gunneridae</taxon>
        <taxon>Pentapetalae</taxon>
        <taxon>rosids</taxon>
        <taxon>fabids</taxon>
        <taxon>Rosales</taxon>
        <taxon>Moraceae</taxon>
        <taxon>Moreae</taxon>
        <taxon>Morus</taxon>
    </lineage>
</organism>
<reference evidence="6" key="1">
    <citation type="submission" date="2013-01" db="EMBL/GenBank/DDBJ databases">
        <title>Draft Genome Sequence of a Mulberry Tree, Morus notabilis C.K. Schneid.</title>
        <authorList>
            <person name="He N."/>
            <person name="Zhao S."/>
        </authorList>
    </citation>
    <scope>NUCLEOTIDE SEQUENCE</scope>
</reference>
<evidence type="ECO:0000256" key="4">
    <source>
        <dbReference type="PROSITE-ProRule" id="PRU10055"/>
    </source>
</evidence>
<dbReference type="AlphaFoldDB" id="W9QD72"/>
<evidence type="ECO:0000256" key="1">
    <source>
        <dbReference type="ARBA" id="ARBA00010838"/>
    </source>
</evidence>
<keyword evidence="3" id="KW-0326">Glycosidase</keyword>
<feature type="active site" description="Nucleophile" evidence="4">
    <location>
        <position position="533"/>
    </location>
</feature>
<feature type="active site" description="Nucleophile" evidence="4">
    <location>
        <position position="889"/>
    </location>
</feature>
<dbReference type="PANTHER" id="PTHR10353">
    <property type="entry name" value="GLYCOSYL HYDROLASE"/>
    <property type="match status" value="1"/>
</dbReference>
<name>W9QD72_9ROSA</name>
<keyword evidence="6" id="KW-1185">Reference proteome</keyword>
<gene>
    <name evidence="5" type="ORF">L484_018385</name>
</gene>